<proteinExistence type="predicted"/>
<comment type="caution">
    <text evidence="1">The sequence shown here is derived from an EMBL/GenBank/DDBJ whole genome shotgun (WGS) entry which is preliminary data.</text>
</comment>
<organism evidence="1 2">
    <name type="scientific">Candidatus Acidulodesulfobacterium ferriphilum</name>
    <dbReference type="NCBI Taxonomy" id="2597223"/>
    <lineage>
        <taxon>Bacteria</taxon>
        <taxon>Deltaproteobacteria</taxon>
        <taxon>Candidatus Acidulodesulfobacterales</taxon>
        <taxon>Candidatus Acidulodesulfobacterium</taxon>
    </lineage>
</organism>
<dbReference type="Proteomes" id="UP000320813">
    <property type="component" value="Unassembled WGS sequence"/>
</dbReference>
<dbReference type="EMBL" id="SGBD01000001">
    <property type="protein sequence ID" value="RZD14826.1"/>
    <property type="molecule type" value="Genomic_DNA"/>
</dbReference>
<name>A0A519BC33_9DELT</name>
<sequence>MEQVEVKIITKCPPHGRCKMYSSIVWLIISTFRNVKISIIPEDFKDKNDPAGPCVIIKGKVVEPSNTIYVSGEDFINALKEAGAVPYEGVSPTSTAFDEVIEKCLS</sequence>
<evidence type="ECO:0000313" key="2">
    <source>
        <dbReference type="Proteomes" id="UP000320813"/>
    </source>
</evidence>
<evidence type="ECO:0000313" key="1">
    <source>
        <dbReference type="EMBL" id="RZD14826.1"/>
    </source>
</evidence>
<dbReference type="AlphaFoldDB" id="A0A519BC33"/>
<reference evidence="1 2" key="1">
    <citation type="submission" date="2019-01" db="EMBL/GenBank/DDBJ databases">
        <title>Insights into ecological role of a new deltaproteobacterial order Candidatus Sinidesulfobacterales (Sva0485) by metagenomics and metatranscriptomics.</title>
        <authorList>
            <person name="Tan S."/>
            <person name="Liu J."/>
            <person name="Fang Y."/>
            <person name="Hedlund B.P."/>
            <person name="Lian Z.H."/>
            <person name="Huang L.Y."/>
            <person name="Li J.T."/>
            <person name="Huang L.N."/>
            <person name="Li W.J."/>
            <person name="Jiang H.C."/>
            <person name="Dong H.L."/>
            <person name="Shu W.S."/>
        </authorList>
    </citation>
    <scope>NUCLEOTIDE SEQUENCE [LARGE SCALE GENOMIC DNA]</scope>
    <source>
        <strain evidence="1">AP3</strain>
    </source>
</reference>
<accession>A0A519BC33</accession>
<gene>
    <name evidence="1" type="ORF">EVJ47_00640</name>
</gene>
<protein>
    <submittedName>
        <fullName evidence="1">Uncharacterized protein</fullName>
    </submittedName>
</protein>